<proteinExistence type="predicted"/>
<dbReference type="Pfam" id="PF02470">
    <property type="entry name" value="MlaD"/>
    <property type="match status" value="1"/>
</dbReference>
<evidence type="ECO:0000259" key="1">
    <source>
        <dbReference type="Pfam" id="PF02470"/>
    </source>
</evidence>
<dbReference type="InterPro" id="IPR003399">
    <property type="entry name" value="Mce/MlaD"/>
</dbReference>
<sequence>MSQRIERPQWAKKLAATSMVVALIAVCALAGLQFLGSFSSTVPVTLTSDRAGLVMNPDAKVRLRGVVVGRVGDISETADGVTLKLNMNPDQLKYIPANVHADIKSNTVFGAKSVNLEMPEDPSKARLSGGSTIETDHVVVELNTIYQRLVDVLAEVQPEKLNATIGAIDTALSGRGEEIGQGFADLSDLLRKTNPHLDALSRDIEAGAEFTNVYADVMPDLLKVVENFTFTGNTLLDKSSDLDALLMNVTGMADTINGVIAPSKATIISTLSNLNPTAALLGYQAPGLACFISSTAAAGQKALPVFGIETGYVALNAGLLPGKEPYRYPEDLPRVNVDGPPTCQDGLSDPDSAAHTDFYVGDNAAFPYQPRTTPKADPTKLFQVMFGPVPRG</sequence>
<evidence type="ECO:0000313" key="4">
    <source>
        <dbReference type="Proteomes" id="UP000225108"/>
    </source>
</evidence>
<dbReference type="InterPro" id="IPR052336">
    <property type="entry name" value="MlaD_Phospholipid_Transporter"/>
</dbReference>
<accession>A0A2G3PHN7</accession>
<dbReference type="AlphaFoldDB" id="A0A2G3PHN7"/>
<organism evidence="3 4">
    <name type="scientific">Williamsia marianensis</name>
    <dbReference type="NCBI Taxonomy" id="85044"/>
    <lineage>
        <taxon>Bacteria</taxon>
        <taxon>Bacillati</taxon>
        <taxon>Actinomycetota</taxon>
        <taxon>Actinomycetes</taxon>
        <taxon>Mycobacteriales</taxon>
        <taxon>Nocardiaceae</taxon>
        <taxon>Williamsia</taxon>
    </lineage>
</organism>
<feature type="domain" description="Mammalian cell entry C-terminal" evidence="2">
    <location>
        <begin position="124"/>
        <end position="341"/>
    </location>
</feature>
<gene>
    <name evidence="3" type="ORF">CSW57_15725</name>
</gene>
<dbReference type="Proteomes" id="UP000225108">
    <property type="component" value="Unassembled WGS sequence"/>
</dbReference>
<evidence type="ECO:0000259" key="2">
    <source>
        <dbReference type="Pfam" id="PF11887"/>
    </source>
</evidence>
<dbReference type="RefSeq" id="WP_099383666.1">
    <property type="nucleotide sequence ID" value="NZ_PEBD01000010.1"/>
</dbReference>
<evidence type="ECO:0000313" key="3">
    <source>
        <dbReference type="EMBL" id="PHV65253.1"/>
    </source>
</evidence>
<feature type="domain" description="Mce/MlaD" evidence="1">
    <location>
        <begin position="41"/>
        <end position="118"/>
    </location>
</feature>
<dbReference type="Pfam" id="PF11887">
    <property type="entry name" value="Mce4_CUP1"/>
    <property type="match status" value="1"/>
</dbReference>
<dbReference type="InterPro" id="IPR005693">
    <property type="entry name" value="Mce"/>
</dbReference>
<protein>
    <submittedName>
        <fullName evidence="3">Virulence factor Mce</fullName>
    </submittedName>
</protein>
<dbReference type="InterPro" id="IPR024516">
    <property type="entry name" value="Mce_C"/>
</dbReference>
<reference evidence="3 4" key="1">
    <citation type="submission" date="2017-10" db="EMBL/GenBank/DDBJ databases">
        <title>The draft genome sequence of Williamsia sp. BULT 1.1 isolated from the semi-arid grassland soils from South Africa.</title>
        <authorList>
            <person name="Kabwe M.H."/>
            <person name="Govender N."/>
            <person name="Mutseka Lunga P."/>
            <person name="Vikram S."/>
            <person name="Makhalanyane T.P."/>
        </authorList>
    </citation>
    <scope>NUCLEOTIDE SEQUENCE [LARGE SCALE GENOMIC DNA]</scope>
    <source>
        <strain evidence="3 4">BULT 1.1</strain>
    </source>
</reference>
<dbReference type="EMBL" id="PEBD01000010">
    <property type="protein sequence ID" value="PHV65253.1"/>
    <property type="molecule type" value="Genomic_DNA"/>
</dbReference>
<name>A0A2G3PHN7_WILMA</name>
<dbReference type="NCBIfam" id="TIGR00996">
    <property type="entry name" value="Mtu_fam_mce"/>
    <property type="match status" value="1"/>
</dbReference>
<dbReference type="GO" id="GO:0005576">
    <property type="term" value="C:extracellular region"/>
    <property type="evidence" value="ECO:0007669"/>
    <property type="project" value="TreeGrafter"/>
</dbReference>
<dbReference type="PANTHER" id="PTHR33371">
    <property type="entry name" value="INTERMEMBRANE PHOSPHOLIPID TRANSPORT SYSTEM BINDING PROTEIN MLAD-RELATED"/>
    <property type="match status" value="1"/>
</dbReference>
<dbReference type="GO" id="GO:0051701">
    <property type="term" value="P:biological process involved in interaction with host"/>
    <property type="evidence" value="ECO:0007669"/>
    <property type="project" value="TreeGrafter"/>
</dbReference>
<dbReference type="PANTHER" id="PTHR33371:SF19">
    <property type="entry name" value="MCE-FAMILY PROTEIN MCE4A"/>
    <property type="match status" value="1"/>
</dbReference>
<comment type="caution">
    <text evidence="3">The sequence shown here is derived from an EMBL/GenBank/DDBJ whole genome shotgun (WGS) entry which is preliminary data.</text>
</comment>